<evidence type="ECO:0000256" key="5">
    <source>
        <dbReference type="ARBA" id="ARBA00023125"/>
    </source>
</evidence>
<accession>A0A9W8AR30</accession>
<dbReference type="OrthoDB" id="5579410at2759"/>
<feature type="region of interest" description="Disordered" evidence="7">
    <location>
        <begin position="1"/>
        <end position="46"/>
    </location>
</feature>
<feature type="compositionally biased region" description="Basic and acidic residues" evidence="7">
    <location>
        <begin position="331"/>
        <end position="341"/>
    </location>
</feature>
<comment type="subcellular location">
    <subcellularLocation>
        <location evidence="6">Nucleus</location>
    </subcellularLocation>
</comment>
<dbReference type="GO" id="GO:0006297">
    <property type="term" value="P:nucleotide-excision repair, DNA gap filling"/>
    <property type="evidence" value="ECO:0007669"/>
    <property type="project" value="TreeGrafter"/>
</dbReference>
<dbReference type="PANTHER" id="PTHR10670">
    <property type="entry name" value="DNA POLYMERASE EPSILON CATALYTIC SUBUNIT A"/>
    <property type="match status" value="1"/>
</dbReference>
<dbReference type="GO" id="GO:0003677">
    <property type="term" value="F:DNA binding"/>
    <property type="evidence" value="ECO:0007669"/>
    <property type="project" value="UniProtKB-KW"/>
</dbReference>
<dbReference type="GO" id="GO:0000278">
    <property type="term" value="P:mitotic cell cycle"/>
    <property type="evidence" value="ECO:0007669"/>
    <property type="project" value="TreeGrafter"/>
</dbReference>
<keyword evidence="10" id="KW-1185">Reference proteome</keyword>
<evidence type="ECO:0000259" key="8">
    <source>
        <dbReference type="SMART" id="SM01159"/>
    </source>
</evidence>
<dbReference type="Proteomes" id="UP001150925">
    <property type="component" value="Unassembled WGS sequence"/>
</dbReference>
<keyword evidence="6" id="KW-0411">Iron-sulfur</keyword>
<keyword evidence="6" id="KW-0863">Zinc-finger</keyword>
<keyword evidence="6" id="KW-0862">Zinc</keyword>
<evidence type="ECO:0000256" key="1">
    <source>
        <dbReference type="ARBA" id="ARBA00022679"/>
    </source>
</evidence>
<name>A0A9W8AR30_9FUNG</name>
<dbReference type="Pfam" id="PF22912">
    <property type="entry name" value="zf-DPOE"/>
    <property type="match status" value="1"/>
</dbReference>
<keyword evidence="1 6" id="KW-0808">Transferase</keyword>
<feature type="region of interest" description="Disordered" evidence="7">
    <location>
        <begin position="313"/>
        <end position="342"/>
    </location>
</feature>
<evidence type="ECO:0000256" key="4">
    <source>
        <dbReference type="ARBA" id="ARBA00022932"/>
    </source>
</evidence>
<reference evidence="9" key="1">
    <citation type="submission" date="2022-07" db="EMBL/GenBank/DDBJ databases">
        <title>Phylogenomic reconstructions and comparative analyses of Kickxellomycotina fungi.</title>
        <authorList>
            <person name="Reynolds N.K."/>
            <person name="Stajich J.E."/>
            <person name="Barry K."/>
            <person name="Grigoriev I.V."/>
            <person name="Crous P."/>
            <person name="Smith M.E."/>
        </authorList>
    </citation>
    <scope>NUCLEOTIDE SEQUENCE</scope>
    <source>
        <strain evidence="9">RSA 1196</strain>
    </source>
</reference>
<dbReference type="InterPro" id="IPR029703">
    <property type="entry name" value="POL2"/>
</dbReference>
<comment type="similarity">
    <text evidence="6">Belongs to the DNA polymerase type-B family.</text>
</comment>
<evidence type="ECO:0000256" key="6">
    <source>
        <dbReference type="RuleBase" id="RU365029"/>
    </source>
</evidence>
<feature type="compositionally biased region" description="Polar residues" evidence="7">
    <location>
        <begin position="17"/>
        <end position="33"/>
    </location>
</feature>
<dbReference type="GO" id="GO:0008310">
    <property type="term" value="F:single-stranded DNA 3'-5' DNA exonuclease activity"/>
    <property type="evidence" value="ECO:0007669"/>
    <property type="project" value="TreeGrafter"/>
</dbReference>
<keyword evidence="6" id="KW-0408">Iron</keyword>
<dbReference type="GO" id="GO:0006287">
    <property type="term" value="P:base-excision repair, gap-filling"/>
    <property type="evidence" value="ECO:0007669"/>
    <property type="project" value="TreeGrafter"/>
</dbReference>
<keyword evidence="4 6" id="KW-0239">DNA-directed DNA polymerase</keyword>
<dbReference type="PANTHER" id="PTHR10670:SF0">
    <property type="entry name" value="DNA POLYMERASE EPSILON CATALYTIC SUBUNIT A"/>
    <property type="match status" value="1"/>
</dbReference>
<dbReference type="InterPro" id="IPR054475">
    <property type="entry name" value="Znf-DPOE"/>
</dbReference>
<keyword evidence="6" id="KW-0539">Nucleus</keyword>
<dbReference type="GO" id="GO:0008270">
    <property type="term" value="F:zinc ion binding"/>
    <property type="evidence" value="ECO:0007669"/>
    <property type="project" value="UniProtKB-KW"/>
</dbReference>
<dbReference type="GO" id="GO:0003887">
    <property type="term" value="F:DNA-directed DNA polymerase activity"/>
    <property type="evidence" value="ECO:0007669"/>
    <property type="project" value="UniProtKB-KW"/>
</dbReference>
<keyword evidence="3 6" id="KW-0235">DNA replication</keyword>
<dbReference type="SMART" id="SM01159">
    <property type="entry name" value="DUF1744"/>
    <property type="match status" value="1"/>
</dbReference>
<comment type="cofactor">
    <cofactor evidence="6">
        <name>[4Fe-4S] cluster</name>
        <dbReference type="ChEBI" id="CHEBI:49883"/>
    </cofactor>
</comment>
<dbReference type="AlphaFoldDB" id="A0A9W8AR30"/>
<keyword evidence="6" id="KW-0004">4Fe-4S</keyword>
<evidence type="ECO:0000313" key="10">
    <source>
        <dbReference type="Proteomes" id="UP001150925"/>
    </source>
</evidence>
<evidence type="ECO:0000313" key="9">
    <source>
        <dbReference type="EMBL" id="KAJ1958789.1"/>
    </source>
</evidence>
<dbReference type="GO" id="GO:0045004">
    <property type="term" value="P:DNA replication proofreading"/>
    <property type="evidence" value="ECO:0007669"/>
    <property type="project" value="TreeGrafter"/>
</dbReference>
<dbReference type="InterPro" id="IPR013697">
    <property type="entry name" value="DNA_pol_e_suA_C"/>
</dbReference>
<gene>
    <name evidence="9" type="primary">POL2_2</name>
    <name evidence="9" type="ORF">IWQ62_004850</name>
</gene>
<comment type="caution">
    <text evidence="9">The sequence shown here is derived from an EMBL/GenBank/DDBJ whole genome shotgun (WGS) entry which is preliminary data.</text>
</comment>
<comment type="function">
    <text evidence="6">DNA polymerase II participates in chromosomal DNA replication.</text>
</comment>
<dbReference type="Pfam" id="PF08490">
    <property type="entry name" value="DUF1744"/>
    <property type="match status" value="1"/>
</dbReference>
<feature type="compositionally biased region" description="Acidic residues" evidence="7">
    <location>
        <begin position="315"/>
        <end position="330"/>
    </location>
</feature>
<comment type="catalytic activity">
    <reaction evidence="6">
        <text>DNA(n) + a 2'-deoxyribonucleoside 5'-triphosphate = DNA(n+1) + diphosphate</text>
        <dbReference type="Rhea" id="RHEA:22508"/>
        <dbReference type="Rhea" id="RHEA-COMP:17339"/>
        <dbReference type="Rhea" id="RHEA-COMP:17340"/>
        <dbReference type="ChEBI" id="CHEBI:33019"/>
        <dbReference type="ChEBI" id="CHEBI:61560"/>
        <dbReference type="ChEBI" id="CHEBI:173112"/>
        <dbReference type="EC" id="2.7.7.7"/>
    </reaction>
</comment>
<dbReference type="Pfam" id="PF23250">
    <property type="entry name" value="zf_DPOE_2"/>
    <property type="match status" value="1"/>
</dbReference>
<dbReference type="GO" id="GO:0006272">
    <property type="term" value="P:leading strand elongation"/>
    <property type="evidence" value="ECO:0007669"/>
    <property type="project" value="TreeGrafter"/>
</dbReference>
<feature type="domain" description="DNA polymerase epsilon catalytic subunit A C-terminal" evidence="8">
    <location>
        <begin position="4"/>
        <end position="237"/>
    </location>
</feature>
<protein>
    <recommendedName>
        <fullName evidence="6">DNA polymerase epsilon catalytic subunit</fullName>
        <ecNumber evidence="6">2.7.7.7</ecNumber>
    </recommendedName>
</protein>
<dbReference type="GO" id="GO:0008622">
    <property type="term" value="C:epsilon DNA polymerase complex"/>
    <property type="evidence" value="ECO:0007669"/>
    <property type="project" value="InterPro"/>
</dbReference>
<evidence type="ECO:0000256" key="3">
    <source>
        <dbReference type="ARBA" id="ARBA00022705"/>
    </source>
</evidence>
<dbReference type="EC" id="2.7.7.7" evidence="6"/>
<proteinExistence type="inferred from homology"/>
<keyword evidence="6" id="KW-0479">Metal-binding</keyword>
<dbReference type="EMBL" id="JANBPY010001750">
    <property type="protein sequence ID" value="KAJ1958789.1"/>
    <property type="molecule type" value="Genomic_DNA"/>
</dbReference>
<keyword evidence="5 6" id="KW-0238">DNA-binding</keyword>
<sequence length="612" mass="68264">MGDTDLPDPDAPVTKPSEGNSFTAGSTRESPNSPGDAPSSGAGTVVPLQALGDTGISQHVFNVLRTMVRTWYTEIAQYHYRQPGNDLTEEALSTSILTTVVGGLAQSAKVTPKPTKDTTAAGFYYAEIMTQNFYHWLTHPGSKLYDPCLYALVQGLMRKVFLQLLAEMRRLGAQIVFANFQKIIVATTKTSRSSAAAYTQYLLKTLTQMPLFDQLDLQPVEVWDRLLWMDSANFGGVLSAPGDSNADDPQSAVEITTGPSQKIEMSWNIREYLPPAIQDTFELFLTEFLYDLHNYRHNGGTVTEGNVNINTASDLTEDNADDNEDLVANDESDRPPREDPRHARKLVTQKFMRKMLRLLPDIQHRCATVLPSELGDVELDEDGQSSVALPSAATQFPILPGSYLNFTNPALEFVKNVCAVLDLIDGVQRQVRVFKRNAIGLLGVREFSHEAAFHNPSQSLKLMQVICEYCNYCRDLDFCRDLDLLPVAVSTARDNTETSTAPEVQYQTRPWLCVGCHHEYDRTGIELALVDLLLRRLQGYQLQDLKCKRCRMVKAENLLSTCSTCSASFTVARVSSQDFLKQLQIFRNIAAFHKLDLLADTVEWVVSHQVST</sequence>
<dbReference type="GO" id="GO:0051539">
    <property type="term" value="F:4 iron, 4 sulfur cluster binding"/>
    <property type="evidence" value="ECO:0007669"/>
    <property type="project" value="UniProtKB-KW"/>
</dbReference>
<keyword evidence="2 6" id="KW-0548">Nucleotidyltransferase</keyword>
<evidence type="ECO:0000256" key="2">
    <source>
        <dbReference type="ARBA" id="ARBA00022695"/>
    </source>
</evidence>
<organism evidence="9 10">
    <name type="scientific">Dispira parvispora</name>
    <dbReference type="NCBI Taxonomy" id="1520584"/>
    <lineage>
        <taxon>Eukaryota</taxon>
        <taxon>Fungi</taxon>
        <taxon>Fungi incertae sedis</taxon>
        <taxon>Zoopagomycota</taxon>
        <taxon>Kickxellomycotina</taxon>
        <taxon>Dimargaritomycetes</taxon>
        <taxon>Dimargaritales</taxon>
        <taxon>Dimargaritaceae</taxon>
        <taxon>Dispira</taxon>
    </lineage>
</organism>
<evidence type="ECO:0000256" key="7">
    <source>
        <dbReference type="SAM" id="MobiDB-lite"/>
    </source>
</evidence>